<dbReference type="InterPro" id="IPR038235">
    <property type="entry name" value="RGI1_sf"/>
</dbReference>
<dbReference type="InterPro" id="IPR022554">
    <property type="entry name" value="RGI1"/>
</dbReference>
<organism evidence="3 4">
    <name type="scientific">Wickerhamomyces pijperi</name>
    <name type="common">Yeast</name>
    <name type="synonym">Pichia pijperi</name>
    <dbReference type="NCBI Taxonomy" id="599730"/>
    <lineage>
        <taxon>Eukaryota</taxon>
        <taxon>Fungi</taxon>
        <taxon>Dikarya</taxon>
        <taxon>Ascomycota</taxon>
        <taxon>Saccharomycotina</taxon>
        <taxon>Saccharomycetes</taxon>
        <taxon>Phaffomycetales</taxon>
        <taxon>Wickerhamomycetaceae</taxon>
        <taxon>Wickerhamomyces</taxon>
    </lineage>
</organism>
<evidence type="ECO:0000313" key="3">
    <source>
        <dbReference type="EMBL" id="KAH3682286.1"/>
    </source>
</evidence>
<comment type="function">
    <text evidence="1">Involved in the control of energetic metabolism and significantly contribute to cell fitness, especially under respiratory growth conditions.</text>
</comment>
<reference evidence="3" key="2">
    <citation type="submission" date="2021-01" db="EMBL/GenBank/DDBJ databases">
        <authorList>
            <person name="Schikora-Tamarit M.A."/>
        </authorList>
    </citation>
    <scope>NUCLEOTIDE SEQUENCE</scope>
    <source>
        <strain evidence="3">CBS2887</strain>
    </source>
</reference>
<dbReference type="AlphaFoldDB" id="A0A9P8Q1H0"/>
<reference evidence="3" key="1">
    <citation type="journal article" date="2021" name="Open Biol.">
        <title>Shared evolutionary footprints suggest mitochondrial oxidative damage underlies multiple complex I losses in fungi.</title>
        <authorList>
            <person name="Schikora-Tamarit M.A."/>
            <person name="Marcet-Houben M."/>
            <person name="Nosek J."/>
            <person name="Gabaldon T."/>
        </authorList>
    </citation>
    <scope>NUCLEOTIDE SEQUENCE</scope>
    <source>
        <strain evidence="3">CBS2887</strain>
    </source>
</reference>
<keyword evidence="4" id="KW-1185">Reference proteome</keyword>
<evidence type="ECO:0000256" key="2">
    <source>
        <dbReference type="ARBA" id="ARBA00009268"/>
    </source>
</evidence>
<dbReference type="EMBL" id="JAEUBG010003806">
    <property type="protein sequence ID" value="KAH3682286.1"/>
    <property type="molecule type" value="Genomic_DNA"/>
</dbReference>
<evidence type="ECO:0008006" key="5">
    <source>
        <dbReference type="Google" id="ProtNLM"/>
    </source>
</evidence>
<name>A0A9P8Q1H0_WICPI</name>
<gene>
    <name evidence="3" type="ORF">WICPIJ_006755</name>
</gene>
<evidence type="ECO:0000256" key="1">
    <source>
        <dbReference type="ARBA" id="ARBA00003033"/>
    </source>
</evidence>
<sequence length="160" mass="18577">MTAKQDKKAQAKRIAKLAKSQEFEDLATFEAFLRDEKEDHDYTHVHAHINYIPPFALHECHDDPELIKDSLNRKSKKFVRHLHQHVEKHLLKEISESSGLSLKFAKPEIQEDADTLQWKYVDEGDHGLSEQDEIFKVEVIVKCYSEGAAVDVWYNTICVC</sequence>
<dbReference type="Proteomes" id="UP000774326">
    <property type="component" value="Unassembled WGS sequence"/>
</dbReference>
<proteinExistence type="inferred from homology"/>
<dbReference type="GO" id="GO:0006112">
    <property type="term" value="P:energy reserve metabolic process"/>
    <property type="evidence" value="ECO:0007669"/>
    <property type="project" value="InterPro"/>
</dbReference>
<dbReference type="OrthoDB" id="4082176at2759"/>
<comment type="similarity">
    <text evidence="2">Belongs to the RGI1 family.</text>
</comment>
<dbReference type="Gene3D" id="3.40.1000.40">
    <property type="entry name" value="Respiratory growth induced protein 1"/>
    <property type="match status" value="1"/>
</dbReference>
<dbReference type="Pfam" id="PF10843">
    <property type="entry name" value="RGI1"/>
    <property type="match status" value="1"/>
</dbReference>
<evidence type="ECO:0000313" key="4">
    <source>
        <dbReference type="Proteomes" id="UP000774326"/>
    </source>
</evidence>
<protein>
    <recommendedName>
        <fullName evidence="5">Respiratory growth induced protein 1</fullName>
    </recommendedName>
</protein>
<comment type="caution">
    <text evidence="3">The sequence shown here is derived from an EMBL/GenBank/DDBJ whole genome shotgun (WGS) entry which is preliminary data.</text>
</comment>
<accession>A0A9P8Q1H0</accession>